<dbReference type="KEGG" id="mbr:MONBRDRAFT_13897"/>
<dbReference type="PANTHER" id="PTHR12867">
    <property type="entry name" value="GLYCOSYL TRANSFERASE-RELATED"/>
    <property type="match status" value="1"/>
</dbReference>
<gene>
    <name evidence="9" type="ORF">MONBRDRAFT_13897</name>
</gene>
<reference evidence="9 10" key="1">
    <citation type="journal article" date="2008" name="Nature">
        <title>The genome of the choanoflagellate Monosiga brevicollis and the origin of metazoans.</title>
        <authorList>
            <consortium name="JGI Sequencing"/>
            <person name="King N."/>
            <person name="Westbrook M.J."/>
            <person name="Young S.L."/>
            <person name="Kuo A."/>
            <person name="Abedin M."/>
            <person name="Chapman J."/>
            <person name="Fairclough S."/>
            <person name="Hellsten U."/>
            <person name="Isogai Y."/>
            <person name="Letunic I."/>
            <person name="Marr M."/>
            <person name="Pincus D."/>
            <person name="Putnam N."/>
            <person name="Rokas A."/>
            <person name="Wright K.J."/>
            <person name="Zuzow R."/>
            <person name="Dirks W."/>
            <person name="Good M."/>
            <person name="Goodstein D."/>
            <person name="Lemons D."/>
            <person name="Li W."/>
            <person name="Lyons J.B."/>
            <person name="Morris A."/>
            <person name="Nichols S."/>
            <person name="Richter D.J."/>
            <person name="Salamov A."/>
            <person name="Bork P."/>
            <person name="Lim W.A."/>
            <person name="Manning G."/>
            <person name="Miller W.T."/>
            <person name="McGinnis W."/>
            <person name="Shapiro H."/>
            <person name="Tjian R."/>
            <person name="Grigoriev I.V."/>
            <person name="Rokhsar D."/>
        </authorList>
    </citation>
    <scope>NUCLEOTIDE SEQUENCE [LARGE SCALE GENOMIC DNA]</scope>
    <source>
        <strain evidence="10">MX1 / ATCC 50154</strain>
    </source>
</reference>
<protein>
    <recommendedName>
        <fullName evidence="4">UDP-N-acetylglucosamine transferase subunit ALG13</fullName>
        <ecNumber evidence="3">2.4.1.141</ecNumber>
    </recommendedName>
</protein>
<keyword evidence="7" id="KW-0256">Endoplasmic reticulum</keyword>
<evidence type="ECO:0000256" key="2">
    <source>
        <dbReference type="ARBA" id="ARBA00006962"/>
    </source>
</evidence>
<evidence type="ECO:0000313" key="10">
    <source>
        <dbReference type="Proteomes" id="UP000001357"/>
    </source>
</evidence>
<dbReference type="GO" id="GO:0004577">
    <property type="term" value="F:N-acetylglucosaminyldiphosphodolichol N-acetylglucosaminyltransferase activity"/>
    <property type="evidence" value="ECO:0007669"/>
    <property type="project" value="UniProtKB-EC"/>
</dbReference>
<dbReference type="Gene3D" id="3.40.50.2000">
    <property type="entry name" value="Glycogen Phosphorylase B"/>
    <property type="match status" value="1"/>
</dbReference>
<dbReference type="Pfam" id="PF04101">
    <property type="entry name" value="Glyco_tran_28_C"/>
    <property type="match status" value="1"/>
</dbReference>
<dbReference type="eggNOG" id="KOG3349">
    <property type="taxonomic scope" value="Eukaryota"/>
</dbReference>
<evidence type="ECO:0000256" key="5">
    <source>
        <dbReference type="ARBA" id="ARBA00022676"/>
    </source>
</evidence>
<dbReference type="EC" id="2.4.1.141" evidence="3"/>
<dbReference type="GO" id="GO:0006488">
    <property type="term" value="P:dolichol-linked oligosaccharide biosynthetic process"/>
    <property type="evidence" value="ECO:0007669"/>
    <property type="project" value="InterPro"/>
</dbReference>
<dbReference type="STRING" id="81824.A9UQA8"/>
<evidence type="ECO:0000313" key="9">
    <source>
        <dbReference type="EMBL" id="EDQ93015.1"/>
    </source>
</evidence>
<keyword evidence="5" id="KW-0328">Glycosyltransferase</keyword>
<name>A9UQA8_MONBE</name>
<evidence type="ECO:0000256" key="6">
    <source>
        <dbReference type="ARBA" id="ARBA00022679"/>
    </source>
</evidence>
<comment type="subcellular location">
    <subcellularLocation>
        <location evidence="1">Endoplasmic reticulum</location>
    </subcellularLocation>
</comment>
<proteinExistence type="inferred from homology"/>
<sequence>MRAFVTVGTTQFQSLTDAVVAEPVLEALHRDGITELHIQHGRAPAPEPATKIPDGLRIETFDFKPSLQQEILNADLVIGHAGAGTILETLEAGKPMIIVVNEELMHNHQIELAQAMADSGHALCCNPK</sequence>
<dbReference type="AlphaFoldDB" id="A9UQA8"/>
<accession>A9UQA8</accession>
<keyword evidence="6" id="KW-0808">Transferase</keyword>
<evidence type="ECO:0000259" key="8">
    <source>
        <dbReference type="Pfam" id="PF04101"/>
    </source>
</evidence>
<organism evidence="9 10">
    <name type="scientific">Monosiga brevicollis</name>
    <name type="common">Choanoflagellate</name>
    <dbReference type="NCBI Taxonomy" id="81824"/>
    <lineage>
        <taxon>Eukaryota</taxon>
        <taxon>Choanoflagellata</taxon>
        <taxon>Craspedida</taxon>
        <taxon>Salpingoecidae</taxon>
        <taxon>Monosiga</taxon>
    </lineage>
</organism>
<evidence type="ECO:0000256" key="1">
    <source>
        <dbReference type="ARBA" id="ARBA00004240"/>
    </source>
</evidence>
<dbReference type="Proteomes" id="UP000001357">
    <property type="component" value="Unassembled WGS sequence"/>
</dbReference>
<keyword evidence="10" id="KW-1185">Reference proteome</keyword>
<dbReference type="InterPro" id="IPR039042">
    <property type="entry name" value="Alg13-like"/>
</dbReference>
<dbReference type="OMA" id="GHALCCN"/>
<dbReference type="GeneID" id="5887389"/>
<dbReference type="GO" id="GO:0005783">
    <property type="term" value="C:endoplasmic reticulum"/>
    <property type="evidence" value="ECO:0007669"/>
    <property type="project" value="UniProtKB-SubCell"/>
</dbReference>
<feature type="domain" description="Glycosyl transferase family 28 C-terminal" evidence="8">
    <location>
        <begin position="4"/>
        <end position="124"/>
    </location>
</feature>
<dbReference type="SUPFAM" id="SSF53756">
    <property type="entry name" value="UDP-Glycosyltransferase/glycogen phosphorylase"/>
    <property type="match status" value="1"/>
</dbReference>
<dbReference type="EMBL" id="CH991543">
    <property type="protein sequence ID" value="EDQ93015.1"/>
    <property type="molecule type" value="Genomic_DNA"/>
</dbReference>
<evidence type="ECO:0000256" key="3">
    <source>
        <dbReference type="ARBA" id="ARBA00012614"/>
    </source>
</evidence>
<dbReference type="InterPro" id="IPR007235">
    <property type="entry name" value="Glyco_trans_28_C"/>
</dbReference>
<evidence type="ECO:0000256" key="4">
    <source>
        <dbReference type="ARBA" id="ARBA00017468"/>
    </source>
</evidence>
<dbReference type="PANTHER" id="PTHR12867:SF6">
    <property type="entry name" value="N-ACETYLGLUCOSAMINYLDIPHOSPHODOLICHOL N-ACETYLGLUCOSAMINYLTRANSFERASE"/>
    <property type="match status" value="1"/>
</dbReference>
<dbReference type="InParanoid" id="A9UQA8"/>
<comment type="similarity">
    <text evidence="2">Belongs to the glycosyltransferase 28 family.</text>
</comment>
<dbReference type="RefSeq" id="XP_001742777.1">
    <property type="nucleotide sequence ID" value="XM_001742725.1"/>
</dbReference>
<evidence type="ECO:0000256" key="7">
    <source>
        <dbReference type="ARBA" id="ARBA00022824"/>
    </source>
</evidence>